<organism>
    <name type="scientific">Serpula lacrymans var. lacrymans (strain S7.9)</name>
    <name type="common">Dry rot fungus</name>
    <dbReference type="NCBI Taxonomy" id="578457"/>
    <lineage>
        <taxon>Eukaryota</taxon>
        <taxon>Fungi</taxon>
        <taxon>Dikarya</taxon>
        <taxon>Basidiomycota</taxon>
        <taxon>Agaricomycotina</taxon>
        <taxon>Agaricomycetes</taxon>
        <taxon>Agaricomycetidae</taxon>
        <taxon>Boletales</taxon>
        <taxon>Coniophorineae</taxon>
        <taxon>Serpulaceae</taxon>
        <taxon>Serpula</taxon>
    </lineage>
</organism>
<sequence>MIPPHNTAHFDTYWRPLLKDFSKVALGEDATSRLFDTSCHLSLSASSTVLDPTRLRQAALIAWSFVLSRHAGVDDVIVAELCKTNHVVALVPRRVQLASAAAPCDQILSQIEYRAPFAWERADELGLSGVYGFIETSCSESIPAQSLPLRKDDSALHLSVLFSPASSAISLSLAFSSSSFHKNDARYILQHLSFALHQLLDDPAILCDDIEMMSPQEHQFTKCLPSLVDVNGLTHPEDPTRYSFAQDLLRRQVISRPESVAIVWQGEPLYTYASLDSASTKLAYYLTKNHAIGPGDVVVIFSEHSPFVIVAMYALLKAGAAYLPIDVEAPDAIIRHAVNMVDSKLLLTLDSLHPKLAALSLERSIVSLDKEEQLWLGVPQEHLDQYRPVLGDPHTTLAYVNLTSGSTGLPKGCMISHSNLVNWIVEATPGYGRTSETRTLQICKLQFDGITEEIFMTLYQGGTLCMAPPQAIEANLKDVVNSMQVTMLTLTPTRASLLDPAELPSLSVLVMTGEPLRHHARERWIEAGKTVCNAFGPTETICCFMLENPVRSSESNETPCGLTLNKTTRVYCLNPSLESVPVGCVGEICISGPTVGMGYFGNVEKSQEAYVTDPFRKEYRMYRTGDLGRNTSNGSLNHEGRLLFVGRRDQQIKLNGNRIELGGIEAVLQAGQSTWSTCADIVTFRGSSRLAAFLALKSVIGSHHDMSLALTSDSKLEAARLSEFCATKLHKSMVPTLWIPVEAFPHTISGKLNRKAIKQFFHELSEEDTDAVGDLLVTRAEIVQPTSSVEKELQAIWSSCLKVPLHRVGIHNSLFDLGADSLGTLRLAAILGKAGFRVTPIELRKLQTIAQVALALTSQSSEPARVVARPLPLLSIKSAAMDNELRLHGIAIDDVDAVIPATPFQKGVLLHPTDTQDGFMSTMHFAITQNIDREKFVEVLDSLKARHPILRTAFLMTAAHSIVQVVLKQGPSVTVVKGDHFDPVAGYQWGRVAFNFTLVCNSEGPSELIIVAHHALFDGWSIRLLLSDLMKEYSGHLTLRPSWHNFVAYAGAADTEASIAFWREYLQGVQPTKFCKPKSLPDSGVGSVSRSFDIDLAQSSQKLQVMDSVLMDAAWSFVQFLHSNDEDVVFNLISSGRDVPVEGVMDMIGPCLTHYPLRINFSKITTIKALVEAVQDVLFTTHGHGIVGTGAIVKASGSSTRAALSNVDFVFQAIDSVFEISQEEMWIHHKVSNLDSATPLTIQVQTSPGHAGFKVSASHDRSAVSSEEVACMLDRFGQFVKLALTQPETELAAANFMISGEIEQVIMKNPDAGLQSLALVMFTSHVRERPHDLAVEMDRDTSLTYFELDAHSSAYASKLLSMRLDRDKPVLVHLEKGLALVVTVLACFKAGVCFCMISPDCPTGRMQIIIEDIKPQLVISPKPAANYPVPVLSPVSVGRICSYYASPYKPPLFPGSLAWIMMTSGTTGRPKPIGFSRSNLDAFTSGDHSHRERRRCLNFASVHFDASMEDFFTTLTQGGCLCLASDASLREDLPGVIRRMRIQVASLTPTVAKLLIGEQFETLETLMLGGEAYSPQLRDCLLATGISKLQSGYGPSECTVKCFMDVMAPGIPFYRPTTLGKVFGHNAVVVLDDKLRPVPFGAAGELFISGPQVSTGYVGQPDKTAQAFVTIDLPRGNQTRWYRSGDMVRLLPTRTVEFLGRKDRQVKIRGQRIELSDIETCILEVCPSIAQAAVIPVTDATEAQILVSFVVMKGDAWLNVSEVLGRLRHRTVVTPTEIIIVHRLPINASGKLDVPSLQNLYTEHQKRSRAETPPNETCAAAPEEPKPCSSLSTHETLVRTLWAGVLNIDESAIGIDDSFSDVGGDSFKWMQLSQAFVRAKIRTALKNLIAAGTVRNQALLIPK</sequence>
<dbReference type="GO" id="GO:0031177">
    <property type="term" value="F:phosphopantetheine binding"/>
    <property type="evidence" value="ECO:0007669"/>
    <property type="project" value="TreeGrafter"/>
</dbReference>
<dbReference type="InterPro" id="IPR020845">
    <property type="entry name" value="AMP-binding_CS"/>
</dbReference>
<dbReference type="KEGG" id="sla:SERLADRAFT_416428"/>
<dbReference type="PROSITE" id="PS50075">
    <property type="entry name" value="CARRIER"/>
    <property type="match status" value="2"/>
</dbReference>
<dbReference type="SUPFAM" id="SSF47336">
    <property type="entry name" value="ACP-like"/>
    <property type="match status" value="2"/>
</dbReference>
<dbReference type="InterPro" id="IPR001242">
    <property type="entry name" value="Condensation_dom"/>
</dbReference>
<feature type="domain" description="Carrier" evidence="6">
    <location>
        <begin position="784"/>
        <end position="860"/>
    </location>
</feature>
<dbReference type="GO" id="GO:0016874">
    <property type="term" value="F:ligase activity"/>
    <property type="evidence" value="ECO:0007669"/>
    <property type="project" value="UniProtKB-KW"/>
</dbReference>
<dbReference type="Gene3D" id="3.40.50.12780">
    <property type="entry name" value="N-terminal domain of ligase-like"/>
    <property type="match status" value="2"/>
</dbReference>
<evidence type="ECO:0000313" key="7">
    <source>
        <dbReference type="EMBL" id="EGO22831.1"/>
    </source>
</evidence>
<evidence type="ECO:0000259" key="6">
    <source>
        <dbReference type="PROSITE" id="PS50075"/>
    </source>
</evidence>
<feature type="domain" description="Carrier" evidence="6">
    <location>
        <begin position="1829"/>
        <end position="1903"/>
    </location>
</feature>
<dbReference type="GO" id="GO:0043041">
    <property type="term" value="P:amino acid activation for nonribosomal peptide biosynthetic process"/>
    <property type="evidence" value="ECO:0007669"/>
    <property type="project" value="TreeGrafter"/>
</dbReference>
<proteinExistence type="predicted"/>
<keyword evidence="2" id="KW-0597">Phosphoprotein</keyword>
<dbReference type="PANTHER" id="PTHR45527:SF1">
    <property type="entry name" value="FATTY ACID SYNTHASE"/>
    <property type="match status" value="1"/>
</dbReference>
<dbReference type="PANTHER" id="PTHR45527">
    <property type="entry name" value="NONRIBOSOMAL PEPTIDE SYNTHETASE"/>
    <property type="match status" value="1"/>
</dbReference>
<dbReference type="InterPro" id="IPR045851">
    <property type="entry name" value="AMP-bd_C_sf"/>
</dbReference>
<dbReference type="Gene3D" id="3.30.559.30">
    <property type="entry name" value="Nonribosomal peptide synthetase, condensation domain"/>
    <property type="match status" value="2"/>
</dbReference>
<dbReference type="PROSITE" id="PS00012">
    <property type="entry name" value="PHOSPHOPANTETHEINE"/>
    <property type="match status" value="1"/>
</dbReference>
<gene>
    <name evidence="7" type="primary">nps7</name>
    <name evidence="7" type="ORF">SERLADRAFT_416428</name>
</gene>
<dbReference type="RefSeq" id="XP_007320071.1">
    <property type="nucleotide sequence ID" value="XM_007320009.1"/>
</dbReference>
<dbReference type="InterPro" id="IPR023213">
    <property type="entry name" value="CAT-like_dom_sf"/>
</dbReference>
<dbReference type="SUPFAM" id="SSF52777">
    <property type="entry name" value="CoA-dependent acyltransferases"/>
    <property type="match status" value="3"/>
</dbReference>
<dbReference type="SUPFAM" id="SSF56801">
    <property type="entry name" value="Acetyl-CoA synthetase-like"/>
    <property type="match status" value="2"/>
</dbReference>
<dbReference type="Proteomes" id="UP000008064">
    <property type="component" value="Unassembled WGS sequence"/>
</dbReference>
<dbReference type="GO" id="GO:0005737">
    <property type="term" value="C:cytoplasm"/>
    <property type="evidence" value="ECO:0007669"/>
    <property type="project" value="TreeGrafter"/>
</dbReference>
<keyword evidence="4" id="KW-0511">Multifunctional enzyme</keyword>
<accession>F8P0Z8</accession>
<keyword evidence="3" id="KW-0436">Ligase</keyword>
<dbReference type="InterPro" id="IPR010071">
    <property type="entry name" value="AA_adenyl_dom"/>
</dbReference>
<dbReference type="Pfam" id="PF13193">
    <property type="entry name" value="AMP-binding_C"/>
    <property type="match status" value="1"/>
</dbReference>
<dbReference type="InterPro" id="IPR006162">
    <property type="entry name" value="Ppantetheine_attach_site"/>
</dbReference>
<dbReference type="InterPro" id="IPR000873">
    <property type="entry name" value="AMP-dep_synth/lig_dom"/>
</dbReference>
<dbReference type="GO" id="GO:0044550">
    <property type="term" value="P:secondary metabolite biosynthetic process"/>
    <property type="evidence" value="ECO:0007669"/>
    <property type="project" value="TreeGrafter"/>
</dbReference>
<dbReference type="GeneID" id="18813477"/>
<dbReference type="PROSITE" id="PS00455">
    <property type="entry name" value="AMP_BINDING"/>
    <property type="match status" value="2"/>
</dbReference>
<dbReference type="Gene3D" id="3.30.559.10">
    <property type="entry name" value="Chloramphenicol acetyltransferase-like domain"/>
    <property type="match status" value="1"/>
</dbReference>
<evidence type="ECO:0000256" key="5">
    <source>
        <dbReference type="SAM" id="MobiDB-lite"/>
    </source>
</evidence>
<keyword evidence="1" id="KW-0596">Phosphopantetheine</keyword>
<reference evidence="7" key="1">
    <citation type="submission" date="2011-04" db="EMBL/GenBank/DDBJ databases">
        <title>Evolution of plant cell wall degrading machinery underlies the functional diversity of forest fungi.</title>
        <authorList>
            <consortium name="US DOE Joint Genome Institute (JGI-PGF)"/>
            <person name="Eastwood D.C."/>
            <person name="Floudas D."/>
            <person name="Binder M."/>
            <person name="Majcherczyk A."/>
            <person name="Schneider P."/>
            <person name="Aerts A."/>
            <person name="Asiegbu F.O."/>
            <person name="Baker S.E."/>
            <person name="Barry K."/>
            <person name="Bendiksby M."/>
            <person name="Blumentritt M."/>
            <person name="Coutinho P.M."/>
            <person name="Cullen D."/>
            <person name="Cullen D."/>
            <person name="Gathman A."/>
            <person name="Goodell B."/>
            <person name="Henrissat B."/>
            <person name="Ihrmark K."/>
            <person name="Kauserud H."/>
            <person name="Kohler A."/>
            <person name="LaButti K."/>
            <person name="Lapidus A."/>
            <person name="Lavin J.L."/>
            <person name="Lee Y.-H."/>
            <person name="Lindquist E."/>
            <person name="Lilly W."/>
            <person name="Lucas S."/>
            <person name="Morin E."/>
            <person name="Murat C."/>
            <person name="Oguiza J.A."/>
            <person name="Park J."/>
            <person name="Pisabarro A.G."/>
            <person name="Riley R."/>
            <person name="Rosling A."/>
            <person name="Salamov A."/>
            <person name="Schmidt O."/>
            <person name="Schmutz J."/>
            <person name="Skrede I."/>
            <person name="Stenlid J."/>
            <person name="Wiebenga A."/>
            <person name="Xie X."/>
            <person name="Kues U."/>
            <person name="Hibbett D.S."/>
            <person name="Hoffmeister D."/>
            <person name="Hogberg N."/>
            <person name="Martin F."/>
            <person name="Grigoriev I.V."/>
            <person name="Watkinson S.C."/>
        </authorList>
    </citation>
    <scope>NUCLEOTIDE SEQUENCE</scope>
    <source>
        <strain evidence="7">S7.9</strain>
    </source>
</reference>
<protein>
    <submittedName>
        <fullName evidence="7">Nonribosomal peptide synthetase</fullName>
    </submittedName>
</protein>
<name>F8P0Z8_SERL9</name>
<evidence type="ECO:0000256" key="2">
    <source>
        <dbReference type="ARBA" id="ARBA00022553"/>
    </source>
</evidence>
<dbReference type="InterPro" id="IPR009081">
    <property type="entry name" value="PP-bd_ACP"/>
</dbReference>
<dbReference type="HOGENOM" id="CLU_000022_0_12_1"/>
<dbReference type="OrthoDB" id="2642253at2759"/>
<evidence type="ECO:0000256" key="4">
    <source>
        <dbReference type="ARBA" id="ARBA00023268"/>
    </source>
</evidence>
<dbReference type="InterPro" id="IPR036736">
    <property type="entry name" value="ACP-like_sf"/>
</dbReference>
<dbReference type="InterPro" id="IPR025110">
    <property type="entry name" value="AMP-bd_C"/>
</dbReference>
<dbReference type="Gene3D" id="3.30.300.30">
    <property type="match status" value="2"/>
</dbReference>
<dbReference type="Pfam" id="PF00668">
    <property type="entry name" value="Condensation"/>
    <property type="match status" value="1"/>
</dbReference>
<dbReference type="FunFam" id="3.30.300.30:FF:000015">
    <property type="entry name" value="Nonribosomal peptide synthase SidD"/>
    <property type="match status" value="1"/>
</dbReference>
<dbReference type="Gene3D" id="1.10.1200.10">
    <property type="entry name" value="ACP-like"/>
    <property type="match status" value="2"/>
</dbReference>
<evidence type="ECO:0000256" key="1">
    <source>
        <dbReference type="ARBA" id="ARBA00022450"/>
    </source>
</evidence>
<dbReference type="NCBIfam" id="TIGR01733">
    <property type="entry name" value="AA-adenyl-dom"/>
    <property type="match status" value="1"/>
</dbReference>
<evidence type="ECO:0000256" key="3">
    <source>
        <dbReference type="ARBA" id="ARBA00022598"/>
    </source>
</evidence>
<feature type="region of interest" description="Disordered" evidence="5">
    <location>
        <begin position="1804"/>
        <end position="1830"/>
    </location>
</feature>
<dbReference type="EMBL" id="GL945436">
    <property type="protein sequence ID" value="EGO22831.1"/>
    <property type="molecule type" value="Genomic_DNA"/>
</dbReference>
<dbReference type="Pfam" id="PF00501">
    <property type="entry name" value="AMP-binding"/>
    <property type="match status" value="2"/>
</dbReference>
<dbReference type="Pfam" id="PF00550">
    <property type="entry name" value="PP-binding"/>
    <property type="match status" value="2"/>
</dbReference>
<dbReference type="InterPro" id="IPR042099">
    <property type="entry name" value="ANL_N_sf"/>
</dbReference>